<organism evidence="1 2">
    <name type="scientific">Alistipes putredinis</name>
    <dbReference type="NCBI Taxonomy" id="28117"/>
    <lineage>
        <taxon>Bacteria</taxon>
        <taxon>Pseudomonadati</taxon>
        <taxon>Bacteroidota</taxon>
        <taxon>Bacteroidia</taxon>
        <taxon>Bacteroidales</taxon>
        <taxon>Rikenellaceae</taxon>
        <taxon>Alistipes</taxon>
    </lineage>
</organism>
<sequence length="98" mass="11502">MYETQERAKRITDIHVLWGQSTVIEELIQAGKIDEEYIYPFNGDEVLEWWLVTPWLAERLKEQGEIIIDKLGCRWWGRLTSGQAIYMDGVIQEICGND</sequence>
<dbReference type="Proteomes" id="UP000187417">
    <property type="component" value="Unassembled WGS sequence"/>
</dbReference>
<reference evidence="1 2" key="1">
    <citation type="journal article" date="2016" name="Nat. Biotechnol.">
        <title>Measurement of bacterial replication rates in microbial communities.</title>
        <authorList>
            <person name="Brown C.T."/>
            <person name="Olm M.R."/>
            <person name="Thomas B.C."/>
            <person name="Banfield J.F."/>
        </authorList>
    </citation>
    <scope>NUCLEOTIDE SEQUENCE [LARGE SCALE GENOMIC DNA]</scope>
    <source>
        <strain evidence="1">CAG:67_53_122</strain>
    </source>
</reference>
<dbReference type="AlphaFoldDB" id="A0A1Q6F360"/>
<dbReference type="EMBL" id="MNQH01000038">
    <property type="protein sequence ID" value="OKY93339.1"/>
    <property type="molecule type" value="Genomic_DNA"/>
</dbReference>
<proteinExistence type="predicted"/>
<dbReference type="RefSeq" id="WP_256169175.1">
    <property type="nucleotide sequence ID" value="NZ_BAAFLA010000010.1"/>
</dbReference>
<evidence type="ECO:0000313" key="2">
    <source>
        <dbReference type="Proteomes" id="UP000187417"/>
    </source>
</evidence>
<comment type="caution">
    <text evidence="1">The sequence shown here is derived from an EMBL/GenBank/DDBJ whole genome shotgun (WGS) entry which is preliminary data.</text>
</comment>
<protein>
    <submittedName>
        <fullName evidence="1">Uncharacterized protein</fullName>
    </submittedName>
</protein>
<gene>
    <name evidence="1" type="ORF">BHV66_09400</name>
</gene>
<accession>A0A1Q6F360</accession>
<name>A0A1Q6F360_9BACT</name>
<evidence type="ECO:0000313" key="1">
    <source>
        <dbReference type="EMBL" id="OKY93339.1"/>
    </source>
</evidence>